<evidence type="ECO:0000313" key="8">
    <source>
        <dbReference type="EMBL" id="OGE50138.1"/>
    </source>
</evidence>
<dbReference type="GO" id="GO:0016020">
    <property type="term" value="C:membrane"/>
    <property type="evidence" value="ECO:0007669"/>
    <property type="project" value="UniProtKB-SubCell"/>
</dbReference>
<protein>
    <recommendedName>
        <fullName evidence="7">Rhodopsin domain-containing protein</fullName>
    </recommendedName>
</protein>
<accession>A0A1F5LA79</accession>
<dbReference type="AlphaFoldDB" id="A0A1F5LA79"/>
<feature type="transmembrane region" description="Helical" evidence="6">
    <location>
        <begin position="125"/>
        <end position="147"/>
    </location>
</feature>
<feature type="domain" description="Rhodopsin" evidence="7">
    <location>
        <begin position="31"/>
        <end position="273"/>
    </location>
</feature>
<evidence type="ECO:0000256" key="4">
    <source>
        <dbReference type="ARBA" id="ARBA00023136"/>
    </source>
</evidence>
<feature type="transmembrane region" description="Helical" evidence="6">
    <location>
        <begin position="12"/>
        <end position="35"/>
    </location>
</feature>
<dbReference type="PANTHER" id="PTHR33048:SF140">
    <property type="entry name" value="ATPASE, PUTATIVE (EUROFUNG)-RELATED"/>
    <property type="match status" value="1"/>
</dbReference>
<dbReference type="InterPro" id="IPR049326">
    <property type="entry name" value="Rhodopsin_dom_fungi"/>
</dbReference>
<dbReference type="Pfam" id="PF20684">
    <property type="entry name" value="Fung_rhodopsin"/>
    <property type="match status" value="1"/>
</dbReference>
<gene>
    <name evidence="8" type="ORF">PENARI_c018G10886</name>
</gene>
<name>A0A1F5LA79_PENAI</name>
<dbReference type="RefSeq" id="XP_022485587.1">
    <property type="nucleotide sequence ID" value="XM_022634660.1"/>
</dbReference>
<evidence type="ECO:0000313" key="9">
    <source>
        <dbReference type="Proteomes" id="UP000177622"/>
    </source>
</evidence>
<keyword evidence="2 6" id="KW-0812">Transmembrane</keyword>
<dbReference type="GeneID" id="34579394"/>
<comment type="subcellular location">
    <subcellularLocation>
        <location evidence="1">Membrane</location>
        <topology evidence="1">Multi-pass membrane protein</topology>
    </subcellularLocation>
</comment>
<dbReference type="EMBL" id="LXJU01000018">
    <property type="protein sequence ID" value="OGE50138.1"/>
    <property type="molecule type" value="Genomic_DNA"/>
</dbReference>
<feature type="transmembrane region" description="Helical" evidence="6">
    <location>
        <begin position="178"/>
        <end position="198"/>
    </location>
</feature>
<keyword evidence="9" id="KW-1185">Reference proteome</keyword>
<keyword evidence="3 6" id="KW-1133">Transmembrane helix</keyword>
<evidence type="ECO:0000259" key="7">
    <source>
        <dbReference type="Pfam" id="PF20684"/>
    </source>
</evidence>
<feature type="transmembrane region" description="Helical" evidence="6">
    <location>
        <begin position="210"/>
        <end position="228"/>
    </location>
</feature>
<evidence type="ECO:0000256" key="6">
    <source>
        <dbReference type="SAM" id="Phobius"/>
    </source>
</evidence>
<proteinExistence type="inferred from homology"/>
<dbReference type="PANTHER" id="PTHR33048">
    <property type="entry name" value="PTH11-LIKE INTEGRAL MEMBRANE PROTEIN (AFU_ORTHOLOGUE AFUA_5G11245)"/>
    <property type="match status" value="1"/>
</dbReference>
<keyword evidence="4 6" id="KW-0472">Membrane</keyword>
<feature type="transmembrane region" description="Helical" evidence="6">
    <location>
        <begin position="47"/>
        <end position="69"/>
    </location>
</feature>
<evidence type="ECO:0000256" key="5">
    <source>
        <dbReference type="ARBA" id="ARBA00038359"/>
    </source>
</evidence>
<evidence type="ECO:0000256" key="3">
    <source>
        <dbReference type="ARBA" id="ARBA00022989"/>
    </source>
</evidence>
<dbReference type="OrthoDB" id="5329176at2759"/>
<evidence type="ECO:0000256" key="2">
    <source>
        <dbReference type="ARBA" id="ARBA00022692"/>
    </source>
</evidence>
<dbReference type="STRING" id="1835702.A0A1F5LA79"/>
<sequence length="377" mass="41832">MGPAMPLVDRSLAIFLVSIIIMSISVIAVSLRSFVRLSIVRAFGWDDGLMVAALALFIMLNTCCILGSMNGVGHPYEDFTSTVVFKKALVWWWLGQMIYIWAGSVAKISIALGLLRLTIKKSHRLILWGLIGTVIAIGLLFWLFLLFNCQPIGYFWQQVDPGSEGSCLPLSTLLGITYFYSSVTILCDLTLGILPAFLVWNLQMNHRTKLAVGGILSLAALASVAVIIRIPFLQSYADADFLYSTFQIAIWSVIETGLGITAGSLITLRPLFRWLLDGTMAYGRNTPGPIKSSRKYQLSSIKLDSSKGARDPSYWRPDLDPDDNKSIIITISSPRRQQFNLTNSSEEALYPELGLTLSRNHVTIQKTFEQVVTELPK</sequence>
<reference evidence="8 9" key="1">
    <citation type="journal article" date="2016" name="Sci. Rep.">
        <title>Penicillium arizonense, a new, genome sequenced fungal species, reveals a high chemical diversity in secreted metabolites.</title>
        <authorList>
            <person name="Grijseels S."/>
            <person name="Nielsen J.C."/>
            <person name="Randelovic M."/>
            <person name="Nielsen J."/>
            <person name="Nielsen K.F."/>
            <person name="Workman M."/>
            <person name="Frisvad J.C."/>
        </authorList>
    </citation>
    <scope>NUCLEOTIDE SEQUENCE [LARGE SCALE GENOMIC DNA]</scope>
    <source>
        <strain evidence="8 9">CBS 141311</strain>
    </source>
</reference>
<feature type="transmembrane region" description="Helical" evidence="6">
    <location>
        <begin position="89"/>
        <end position="113"/>
    </location>
</feature>
<dbReference type="InterPro" id="IPR052337">
    <property type="entry name" value="SAT4-like"/>
</dbReference>
<organism evidence="8 9">
    <name type="scientific">Penicillium arizonense</name>
    <dbReference type="NCBI Taxonomy" id="1835702"/>
    <lineage>
        <taxon>Eukaryota</taxon>
        <taxon>Fungi</taxon>
        <taxon>Dikarya</taxon>
        <taxon>Ascomycota</taxon>
        <taxon>Pezizomycotina</taxon>
        <taxon>Eurotiomycetes</taxon>
        <taxon>Eurotiomycetidae</taxon>
        <taxon>Eurotiales</taxon>
        <taxon>Aspergillaceae</taxon>
        <taxon>Penicillium</taxon>
    </lineage>
</organism>
<comment type="similarity">
    <text evidence="5">Belongs to the SAT4 family.</text>
</comment>
<comment type="caution">
    <text evidence="8">The sequence shown here is derived from an EMBL/GenBank/DDBJ whole genome shotgun (WGS) entry which is preliminary data.</text>
</comment>
<feature type="transmembrane region" description="Helical" evidence="6">
    <location>
        <begin position="248"/>
        <end position="268"/>
    </location>
</feature>
<evidence type="ECO:0000256" key="1">
    <source>
        <dbReference type="ARBA" id="ARBA00004141"/>
    </source>
</evidence>
<dbReference type="Proteomes" id="UP000177622">
    <property type="component" value="Unassembled WGS sequence"/>
</dbReference>